<dbReference type="Pfam" id="PF00128">
    <property type="entry name" value="Alpha-amylase"/>
    <property type="match status" value="3"/>
</dbReference>
<dbReference type="CDD" id="cd11333">
    <property type="entry name" value="AmyAc_SI_OligoGlu_DGase"/>
    <property type="match status" value="1"/>
</dbReference>
<dbReference type="SUPFAM" id="SSF51011">
    <property type="entry name" value="Glycosyl hydrolase domain"/>
    <property type="match status" value="1"/>
</dbReference>
<dbReference type="Pfam" id="PF16657">
    <property type="entry name" value="Malt_amylase_C"/>
    <property type="match status" value="1"/>
</dbReference>
<protein>
    <submittedName>
        <fullName evidence="6">Glycoside hydrolase family 13 protein</fullName>
    </submittedName>
</protein>
<dbReference type="InterPro" id="IPR017853">
    <property type="entry name" value="GH"/>
</dbReference>
<dbReference type="AlphaFoldDB" id="A0A8H6X5Q6"/>
<dbReference type="GO" id="GO:0005987">
    <property type="term" value="P:sucrose catabolic process"/>
    <property type="evidence" value="ECO:0007669"/>
    <property type="project" value="TreeGrafter"/>
</dbReference>
<sequence>MAPFPETWWKDATVYQIYPTSFFDSNGDGIGDLNGITSKLDYLKDLGVDVLWLNPIYKSPLADMGYDISDYRNIDPRYGTLGDWDRLIAEVHARGMKLMMDLVVNHTSDEHEWFIERSAWEYSAATDEYYLHLYLPKQPDLNWDNPAVREAVWDLMKFWVDRGCDGFRMDCINQISKVEGLPDAPVIAPEDRYQDASDYFANGPHVHEYVQEMNRKVLSRYRGEGGHSSFVVDFRSVGEGAPWTYAHDSSPVEQAWAPAETHVARETFLSLPSPLLLAPHSRHSYSPHSFGPQDLITVGETPFTHSAAELAKYVLEKHKELNMVFQFQLSDLDSPRGTRHLPMVHRPWKLFELKEIVTRWQIFERDQGFWNTVFMENHDISRSVSRFGNDSDEWRAVSAKMLAMLQLTQGGTQYVYQGQELGLRNFPRSWGIEEYKDVASENWYNETLNHRRREAGRDDDVDMTDILDDMQKKARDHSRVPMPWDSSPNAGFTTGTPWMRVNEDYMKWNAANQLTDPQSVHSFWKRALQIRKQNRVLIYGDFTDLSPDNEEIFAYVRSYGGQRALVILNFTSRQVTFNHLEAKAKRVNLSQFKLVFGNYCDENKNTLDAHDHSQVDLEAYEGRLYISGSVA</sequence>
<evidence type="ECO:0000256" key="1">
    <source>
        <dbReference type="ARBA" id="ARBA00008061"/>
    </source>
</evidence>
<dbReference type="Proteomes" id="UP000620124">
    <property type="component" value="Unassembled WGS sequence"/>
</dbReference>
<name>A0A8H6X5Q6_9AGAR</name>
<dbReference type="OrthoDB" id="1740265at2759"/>
<dbReference type="InterPro" id="IPR013780">
    <property type="entry name" value="Glyco_hydro_b"/>
</dbReference>
<evidence type="ECO:0000256" key="4">
    <source>
        <dbReference type="ARBA" id="ARBA00026248"/>
    </source>
</evidence>
<feature type="domain" description="Glycosyl hydrolase family 13 catalytic" evidence="5">
    <location>
        <begin position="16"/>
        <end position="479"/>
    </location>
</feature>
<accession>A0A8H6X5Q6</accession>
<comment type="similarity">
    <text evidence="1">Belongs to the glycosyl hydrolase 13 family.</text>
</comment>
<comment type="caution">
    <text evidence="6">The sequence shown here is derived from an EMBL/GenBank/DDBJ whole genome shotgun (WGS) entry which is preliminary data.</text>
</comment>
<dbReference type="GO" id="GO:0004575">
    <property type="term" value="F:sucrose alpha-glucosidase activity"/>
    <property type="evidence" value="ECO:0007669"/>
    <property type="project" value="TreeGrafter"/>
</dbReference>
<dbReference type="Gene3D" id="3.90.400.10">
    <property type="entry name" value="Oligo-1,6-glucosidase, Domain 2"/>
    <property type="match status" value="2"/>
</dbReference>
<evidence type="ECO:0000256" key="3">
    <source>
        <dbReference type="ARBA" id="ARBA00023295"/>
    </source>
</evidence>
<evidence type="ECO:0000259" key="5">
    <source>
        <dbReference type="SMART" id="SM00642"/>
    </source>
</evidence>
<dbReference type="GO" id="GO:0004556">
    <property type="term" value="F:alpha-amylase activity"/>
    <property type="evidence" value="ECO:0007669"/>
    <property type="project" value="TreeGrafter"/>
</dbReference>
<dbReference type="GO" id="GO:0000025">
    <property type="term" value="P:maltose catabolic process"/>
    <property type="evidence" value="ECO:0007669"/>
    <property type="project" value="TreeGrafter"/>
</dbReference>
<dbReference type="InterPro" id="IPR006047">
    <property type="entry name" value="GH13_cat_dom"/>
</dbReference>
<evidence type="ECO:0000313" key="6">
    <source>
        <dbReference type="EMBL" id="KAF7334998.1"/>
    </source>
</evidence>
<keyword evidence="3" id="KW-0326">Glycosidase</keyword>
<dbReference type="GO" id="GO:0004574">
    <property type="term" value="F:oligo-1,6-glucosidase activity"/>
    <property type="evidence" value="ECO:0007669"/>
    <property type="project" value="TreeGrafter"/>
</dbReference>
<dbReference type="FunFam" id="3.20.20.80:FF:000064">
    <property type="entry name" value="Oligo-1,6-glucosidase"/>
    <property type="match status" value="2"/>
</dbReference>
<dbReference type="Gene3D" id="2.60.40.1180">
    <property type="entry name" value="Golgi alpha-mannosidase II"/>
    <property type="match status" value="1"/>
</dbReference>
<dbReference type="FunFam" id="2.60.40.1180:FF:000007">
    <property type="entry name" value="Sucrose isomerase"/>
    <property type="match status" value="1"/>
</dbReference>
<gene>
    <name evidence="6" type="ORF">MVEN_02250000</name>
</gene>
<evidence type="ECO:0000256" key="2">
    <source>
        <dbReference type="ARBA" id="ARBA00022801"/>
    </source>
</evidence>
<dbReference type="Gene3D" id="3.20.20.80">
    <property type="entry name" value="Glycosidases"/>
    <property type="match status" value="3"/>
</dbReference>
<keyword evidence="4" id="KW-0462">Maltose metabolism</keyword>
<dbReference type="EMBL" id="JACAZI010000025">
    <property type="protein sequence ID" value="KAF7334998.1"/>
    <property type="molecule type" value="Genomic_DNA"/>
</dbReference>
<dbReference type="PANTHER" id="PTHR10357">
    <property type="entry name" value="ALPHA-AMYLASE FAMILY MEMBER"/>
    <property type="match status" value="1"/>
</dbReference>
<dbReference type="SUPFAM" id="SSF51445">
    <property type="entry name" value="(Trans)glycosidases"/>
    <property type="match status" value="1"/>
</dbReference>
<proteinExistence type="inferred from homology"/>
<evidence type="ECO:0000313" key="7">
    <source>
        <dbReference type="Proteomes" id="UP000620124"/>
    </source>
</evidence>
<dbReference type="PANTHER" id="PTHR10357:SF179">
    <property type="entry name" value="NEUTRAL AND BASIC AMINO ACID TRANSPORT PROTEIN RBAT"/>
    <property type="match status" value="1"/>
</dbReference>
<dbReference type="InterPro" id="IPR045857">
    <property type="entry name" value="O16G_dom_2"/>
</dbReference>
<reference evidence="6" key="1">
    <citation type="submission" date="2020-05" db="EMBL/GenBank/DDBJ databases">
        <title>Mycena genomes resolve the evolution of fungal bioluminescence.</title>
        <authorList>
            <person name="Tsai I.J."/>
        </authorList>
    </citation>
    <scope>NUCLEOTIDE SEQUENCE</scope>
    <source>
        <strain evidence="6">CCC161011</strain>
    </source>
</reference>
<dbReference type="SMART" id="SM00642">
    <property type="entry name" value="Aamy"/>
    <property type="match status" value="1"/>
</dbReference>
<dbReference type="GO" id="GO:0033934">
    <property type="term" value="F:glucan 1,4-alpha-maltotriohydrolase activity"/>
    <property type="evidence" value="ECO:0007669"/>
    <property type="project" value="TreeGrafter"/>
</dbReference>
<keyword evidence="7" id="KW-1185">Reference proteome</keyword>
<keyword evidence="2 6" id="KW-0378">Hydrolase</keyword>
<dbReference type="InterPro" id="IPR032091">
    <property type="entry name" value="Malt_amylase-like_C"/>
</dbReference>
<organism evidence="6 7">
    <name type="scientific">Mycena venus</name>
    <dbReference type="NCBI Taxonomy" id="2733690"/>
    <lineage>
        <taxon>Eukaryota</taxon>
        <taxon>Fungi</taxon>
        <taxon>Dikarya</taxon>
        <taxon>Basidiomycota</taxon>
        <taxon>Agaricomycotina</taxon>
        <taxon>Agaricomycetes</taxon>
        <taxon>Agaricomycetidae</taxon>
        <taxon>Agaricales</taxon>
        <taxon>Marasmiineae</taxon>
        <taxon>Mycenaceae</taxon>
        <taxon>Mycena</taxon>
    </lineage>
</organism>